<dbReference type="PROSITE" id="PS51455">
    <property type="entry name" value="PIPK"/>
    <property type="match status" value="1"/>
</dbReference>
<dbReference type="PANTHER" id="PTHR23086:SF8">
    <property type="entry name" value="PHOSPHATIDYLINOSITOL 5-PHOSPHATE 4-KINASE, ISOFORM A"/>
    <property type="match status" value="1"/>
</dbReference>
<evidence type="ECO:0000256" key="2">
    <source>
        <dbReference type="SAM" id="MobiDB-lite"/>
    </source>
</evidence>
<dbReference type="InterPro" id="IPR023610">
    <property type="entry name" value="PInositol-4/5-P-5/4-kinase"/>
</dbReference>
<dbReference type="Gene3D" id="3.30.810.10">
    <property type="entry name" value="2-Layer Sandwich"/>
    <property type="match status" value="1"/>
</dbReference>
<proteinExistence type="predicted"/>
<dbReference type="InterPro" id="IPR002498">
    <property type="entry name" value="PInositol-4-P-4/5-kinase_core"/>
</dbReference>
<protein>
    <submittedName>
        <fullName evidence="4">Phosphatidylinositol-4-phosphate 5-kinase</fullName>
    </submittedName>
</protein>
<evidence type="ECO:0000313" key="4">
    <source>
        <dbReference type="EMBL" id="KAK8893698.1"/>
    </source>
</evidence>
<feature type="compositionally biased region" description="Basic and acidic residues" evidence="2">
    <location>
        <begin position="489"/>
        <end position="510"/>
    </location>
</feature>
<feature type="compositionally biased region" description="Acidic residues" evidence="2">
    <location>
        <begin position="430"/>
        <end position="439"/>
    </location>
</feature>
<feature type="region of interest" description="Disordered" evidence="2">
    <location>
        <begin position="389"/>
        <end position="589"/>
    </location>
</feature>
<organism evidence="4 5">
    <name type="scientific">Tritrichomonas musculus</name>
    <dbReference type="NCBI Taxonomy" id="1915356"/>
    <lineage>
        <taxon>Eukaryota</taxon>
        <taxon>Metamonada</taxon>
        <taxon>Parabasalia</taxon>
        <taxon>Tritrichomonadida</taxon>
        <taxon>Tritrichomonadidae</taxon>
        <taxon>Tritrichomonas</taxon>
    </lineage>
</organism>
<keyword evidence="1" id="KW-0808">Transferase</keyword>
<feature type="compositionally biased region" description="Basic residues" evidence="2">
    <location>
        <begin position="511"/>
        <end position="522"/>
    </location>
</feature>
<dbReference type="SMART" id="SM00330">
    <property type="entry name" value="PIPKc"/>
    <property type="match status" value="1"/>
</dbReference>
<name>A0ABR2KRM3_9EUKA</name>
<comment type="caution">
    <text evidence="4">The sequence shown here is derived from an EMBL/GenBank/DDBJ whole genome shotgun (WGS) entry which is preliminary data.</text>
</comment>
<keyword evidence="1" id="KW-0418">Kinase</keyword>
<keyword evidence="1" id="KW-0547">Nucleotide-binding</keyword>
<keyword evidence="1" id="KW-0067">ATP-binding</keyword>
<evidence type="ECO:0000259" key="3">
    <source>
        <dbReference type="PROSITE" id="PS51455"/>
    </source>
</evidence>
<accession>A0ABR2KRM3</accession>
<dbReference type="EMBL" id="JAPFFF010000003">
    <property type="protein sequence ID" value="KAK8893698.1"/>
    <property type="molecule type" value="Genomic_DNA"/>
</dbReference>
<evidence type="ECO:0000256" key="1">
    <source>
        <dbReference type="PROSITE-ProRule" id="PRU00781"/>
    </source>
</evidence>
<dbReference type="PANTHER" id="PTHR23086">
    <property type="entry name" value="PHOSPHATIDYLINOSITOL-4-PHOSPHATE 5-KINASE"/>
    <property type="match status" value="1"/>
</dbReference>
<evidence type="ECO:0000313" key="5">
    <source>
        <dbReference type="Proteomes" id="UP001470230"/>
    </source>
</evidence>
<reference evidence="4 5" key="1">
    <citation type="submission" date="2024-04" db="EMBL/GenBank/DDBJ databases">
        <title>Tritrichomonas musculus Genome.</title>
        <authorList>
            <person name="Alves-Ferreira E."/>
            <person name="Grigg M."/>
            <person name="Lorenzi H."/>
            <person name="Galac M."/>
        </authorList>
    </citation>
    <scope>NUCLEOTIDE SEQUENCE [LARGE SCALE GENOMIC DNA]</scope>
    <source>
        <strain evidence="4 5">EAF2021</strain>
    </source>
</reference>
<dbReference type="Pfam" id="PF01504">
    <property type="entry name" value="PIP5K"/>
    <property type="match status" value="1"/>
</dbReference>
<feature type="compositionally biased region" description="Basic and acidic residues" evidence="2">
    <location>
        <begin position="544"/>
        <end position="574"/>
    </location>
</feature>
<dbReference type="InterPro" id="IPR027483">
    <property type="entry name" value="PInositol-4-P-4/5-kinase_C_sf"/>
</dbReference>
<dbReference type="Proteomes" id="UP001470230">
    <property type="component" value="Unassembled WGS sequence"/>
</dbReference>
<dbReference type="Gene3D" id="3.30.800.10">
    <property type="entry name" value="Phosphatidylinositol Phosphate Kinase II Beta"/>
    <property type="match status" value="1"/>
</dbReference>
<feature type="compositionally biased region" description="Basic and acidic residues" evidence="2">
    <location>
        <begin position="523"/>
        <end position="538"/>
    </location>
</feature>
<sequence length="589" mass="68523">MKEGNHYAPAHHGRYDYKFKSYAPVVFAYLRHFFGISDEEYLVSLTADYMMSELKTIGRSSAMFYYTWDGRYVLKTLTKTEMLILRKMLHLYYPYVTTHPDTLVNHFFGAYRSQTSLGKPIRFVIMNNVFPIGFQIHYKFDLKGSVINRSVDEEKRNKPGSTWKEAEFEMKRYLQIGPRDWNLLRAQLQDDTNFLANAGVMDYSLLVGIHQFSMDSPIMHPPPGEKLEILSVFTPSQSSQARYDGNSIIVRKIQFRKGKNKGKKKASEKIQDVLNISEKPRNNLAIMPYIPDSQRLLSYCGGLRGSTELNEPISEIYFLGIIDFLQDYNGRKKAEHAFKSMVYKKDEMSCISPKKYAQRMFNFLCKTIGPTEQPSLEVQQQLLRRSELFRRNVTPVSNRSTQPRKKKKVVMPADENNSKNRKNSKSSTKDDDDDNDESNQSESEQNQKKITTRTVPSKDDSSDDSEGSESESQKPPVKKAPPALPVPPKDSKKQAKKKSDDDEDSTEPKNRKSSLKSSSKKRRDTDSTQKNKSSDSKRKSSTSEAKKMEERKKKEEEERKKKEEEERKKKEEERKKKKRRRKEEERRVR</sequence>
<feature type="domain" description="PIPK" evidence="3">
    <location>
        <begin position="1"/>
        <end position="368"/>
    </location>
</feature>
<dbReference type="InterPro" id="IPR027484">
    <property type="entry name" value="PInositol-4-P-5-kinase_N"/>
</dbReference>
<dbReference type="SUPFAM" id="SSF56104">
    <property type="entry name" value="SAICAR synthase-like"/>
    <property type="match status" value="1"/>
</dbReference>
<keyword evidence="5" id="KW-1185">Reference proteome</keyword>
<feature type="compositionally biased region" description="Pro residues" evidence="2">
    <location>
        <begin position="478"/>
        <end position="488"/>
    </location>
</feature>
<gene>
    <name evidence="4" type="ORF">M9Y10_022125</name>
</gene>